<dbReference type="EMBL" id="AP024443">
    <property type="protein sequence ID" value="BCS17212.1"/>
    <property type="molecule type" value="Genomic_DNA"/>
</dbReference>
<reference evidence="3" key="2">
    <citation type="submission" date="2021-02" db="EMBL/GenBank/DDBJ databases">
        <title>Aspergillus puulaauensis MK2 genome sequence.</title>
        <authorList>
            <person name="Futagami T."/>
            <person name="Mori K."/>
            <person name="Kadooka C."/>
            <person name="Tanaka T."/>
        </authorList>
    </citation>
    <scope>NUCLEOTIDE SEQUENCE</scope>
    <source>
        <strain evidence="3">MK2</strain>
    </source>
</reference>
<feature type="transmembrane region" description="Helical" evidence="2">
    <location>
        <begin position="167"/>
        <end position="190"/>
    </location>
</feature>
<feature type="region of interest" description="Disordered" evidence="1">
    <location>
        <begin position="1"/>
        <end position="22"/>
    </location>
</feature>
<dbReference type="PANTHER" id="PTHR42024">
    <property type="entry name" value="AMINO ACID PERMEASE_ SLC12A DOMAIN-CONTAINING PROTEIN"/>
    <property type="match status" value="1"/>
</dbReference>
<keyword evidence="2" id="KW-0472">Membrane</keyword>
<dbReference type="PANTHER" id="PTHR42024:SF1">
    <property type="entry name" value="AMINO ACID PERMEASE_ SLC12A DOMAIN-CONTAINING PROTEIN"/>
    <property type="match status" value="1"/>
</dbReference>
<sequence>MDEDAPDRHVQPALPRRSTSEKLMQKSPKAKHHLWIILGPPAILIFDLVVPCIIYYSWYDIHVSRWRDDCKAHGATPDQCPLTKPEFDKDILGYAIISFGFGELYILVARVCRLVLHPKECAPLLSKSRWELDATSWVYGVSMICALIPFVVSSTREIPVLYLYSPAFLIGFLGVLMLITLIPFPIPIGIDSERRGLPLRPFVFYAAEDMIAVDCLQDCEFRVRFNIRYERSIAFQKMFVHLTLWWFFGVCVYIGCLSAIIWTVQFHIAFGLSLGVLFGFLILWALVSCFWVRHSVRRQAKHERSTSGDTNV</sequence>
<feature type="transmembrane region" description="Helical" evidence="2">
    <location>
        <begin position="268"/>
        <end position="292"/>
    </location>
</feature>
<evidence type="ECO:0000313" key="4">
    <source>
        <dbReference type="Proteomes" id="UP000654913"/>
    </source>
</evidence>
<dbReference type="Proteomes" id="UP000654913">
    <property type="component" value="Chromosome 1"/>
</dbReference>
<gene>
    <name evidence="3" type="ORF">APUU_10040S</name>
</gene>
<dbReference type="KEGG" id="apuu:APUU_10040S"/>
<proteinExistence type="predicted"/>
<feature type="compositionally biased region" description="Basic and acidic residues" evidence="1">
    <location>
        <begin position="1"/>
        <end position="10"/>
    </location>
</feature>
<feature type="transmembrane region" description="Helical" evidence="2">
    <location>
        <begin position="91"/>
        <end position="116"/>
    </location>
</feature>
<keyword evidence="2" id="KW-0812">Transmembrane</keyword>
<evidence type="ECO:0000313" key="3">
    <source>
        <dbReference type="EMBL" id="BCS17212.1"/>
    </source>
</evidence>
<name>A0A7R7X9A1_9EURO</name>
<protein>
    <submittedName>
        <fullName evidence="3">Uncharacterized protein</fullName>
    </submittedName>
</protein>
<dbReference type="AlphaFoldDB" id="A0A7R7X9A1"/>
<keyword evidence="2" id="KW-1133">Transmembrane helix</keyword>
<dbReference type="GeneID" id="64967217"/>
<evidence type="ECO:0000256" key="2">
    <source>
        <dbReference type="SAM" id="Phobius"/>
    </source>
</evidence>
<feature type="transmembrane region" description="Helical" evidence="2">
    <location>
        <begin position="238"/>
        <end position="262"/>
    </location>
</feature>
<accession>A0A7R7X9A1</accession>
<feature type="transmembrane region" description="Helical" evidence="2">
    <location>
        <begin position="137"/>
        <end position="155"/>
    </location>
</feature>
<reference evidence="3" key="1">
    <citation type="submission" date="2021-01" db="EMBL/GenBank/DDBJ databases">
        <authorList>
            <consortium name="Aspergillus puulaauensis MK2 genome sequencing consortium"/>
            <person name="Kazuki M."/>
            <person name="Futagami T."/>
        </authorList>
    </citation>
    <scope>NUCLEOTIDE SEQUENCE</scope>
    <source>
        <strain evidence="3">MK2</strain>
    </source>
</reference>
<feature type="transmembrane region" description="Helical" evidence="2">
    <location>
        <begin position="34"/>
        <end position="58"/>
    </location>
</feature>
<organism evidence="3 4">
    <name type="scientific">Aspergillus puulaauensis</name>
    <dbReference type="NCBI Taxonomy" id="1220207"/>
    <lineage>
        <taxon>Eukaryota</taxon>
        <taxon>Fungi</taxon>
        <taxon>Dikarya</taxon>
        <taxon>Ascomycota</taxon>
        <taxon>Pezizomycotina</taxon>
        <taxon>Eurotiomycetes</taxon>
        <taxon>Eurotiomycetidae</taxon>
        <taxon>Eurotiales</taxon>
        <taxon>Aspergillaceae</taxon>
        <taxon>Aspergillus</taxon>
    </lineage>
</organism>
<dbReference type="RefSeq" id="XP_041549406.1">
    <property type="nucleotide sequence ID" value="XM_041700374.1"/>
</dbReference>
<keyword evidence="4" id="KW-1185">Reference proteome</keyword>
<dbReference type="OrthoDB" id="4838853at2759"/>
<evidence type="ECO:0000256" key="1">
    <source>
        <dbReference type="SAM" id="MobiDB-lite"/>
    </source>
</evidence>